<dbReference type="Proteomes" id="UP000298061">
    <property type="component" value="Unassembled WGS sequence"/>
</dbReference>
<organism evidence="2 3">
    <name type="scientific">Hericium alpestre</name>
    <dbReference type="NCBI Taxonomy" id="135208"/>
    <lineage>
        <taxon>Eukaryota</taxon>
        <taxon>Fungi</taxon>
        <taxon>Dikarya</taxon>
        <taxon>Basidiomycota</taxon>
        <taxon>Agaricomycotina</taxon>
        <taxon>Agaricomycetes</taxon>
        <taxon>Russulales</taxon>
        <taxon>Hericiaceae</taxon>
        <taxon>Hericium</taxon>
    </lineage>
</organism>
<name>A0A4Z0A0J0_9AGAM</name>
<dbReference type="AlphaFoldDB" id="A0A4Z0A0J0"/>
<proteinExistence type="predicted"/>
<feature type="compositionally biased region" description="Basic and acidic residues" evidence="1">
    <location>
        <begin position="57"/>
        <end position="67"/>
    </location>
</feature>
<feature type="region of interest" description="Disordered" evidence="1">
    <location>
        <begin position="57"/>
        <end position="95"/>
    </location>
</feature>
<dbReference type="EMBL" id="SFCI01000320">
    <property type="protein sequence ID" value="TFY80572.1"/>
    <property type="molecule type" value="Genomic_DNA"/>
</dbReference>
<accession>A0A4Z0A0J0</accession>
<evidence type="ECO:0000313" key="3">
    <source>
        <dbReference type="Proteomes" id="UP000298061"/>
    </source>
</evidence>
<evidence type="ECO:0000256" key="1">
    <source>
        <dbReference type="SAM" id="MobiDB-lite"/>
    </source>
</evidence>
<gene>
    <name evidence="2" type="ORF">EWM64_g3436</name>
</gene>
<comment type="caution">
    <text evidence="2">The sequence shown here is derived from an EMBL/GenBank/DDBJ whole genome shotgun (WGS) entry which is preliminary data.</text>
</comment>
<protein>
    <submittedName>
        <fullName evidence="2">Uncharacterized protein</fullName>
    </submittedName>
</protein>
<keyword evidence="3" id="KW-1185">Reference proteome</keyword>
<reference evidence="2 3" key="1">
    <citation type="submission" date="2019-02" db="EMBL/GenBank/DDBJ databases">
        <title>Genome sequencing of the rare red list fungi Hericium alpestre (H. flagellum).</title>
        <authorList>
            <person name="Buettner E."/>
            <person name="Kellner H."/>
        </authorList>
    </citation>
    <scope>NUCLEOTIDE SEQUENCE [LARGE SCALE GENOMIC DNA]</scope>
    <source>
        <strain evidence="2 3">DSM 108284</strain>
    </source>
</reference>
<evidence type="ECO:0000313" key="2">
    <source>
        <dbReference type="EMBL" id="TFY80572.1"/>
    </source>
</evidence>
<sequence length="109" mass="12468">MDINHFDSDLRHSVRIVNTHVQRHQSQQTQRRLFGLTAHPRSETKHTAESYFKDVDSEAPADSKTHTVDAAPVTPAQVSPSKKRRLEEEGLLLLDQPDEKMEEDVILID</sequence>
<dbReference type="OrthoDB" id="2687798at2759"/>